<name>A0ABU6NCG9_9BACI</name>
<dbReference type="PROSITE" id="PS50965">
    <property type="entry name" value="NERD"/>
    <property type="match status" value="1"/>
</dbReference>
<keyword evidence="3" id="KW-1185">Reference proteome</keyword>
<accession>A0ABU6NCG9</accession>
<evidence type="ECO:0000259" key="1">
    <source>
        <dbReference type="PROSITE" id="PS50965"/>
    </source>
</evidence>
<gene>
    <name evidence="2" type="ORF">P4447_15035</name>
</gene>
<dbReference type="EMBL" id="JARMQG010000214">
    <property type="protein sequence ID" value="MED3563738.1"/>
    <property type="molecule type" value="Genomic_DNA"/>
</dbReference>
<protein>
    <submittedName>
        <fullName evidence="2">Nuclease-related domain-containing protein</fullName>
    </submittedName>
</protein>
<evidence type="ECO:0000313" key="2">
    <source>
        <dbReference type="EMBL" id="MED3563738.1"/>
    </source>
</evidence>
<feature type="domain" description="NERD" evidence="1">
    <location>
        <begin position="37"/>
        <end position="101"/>
    </location>
</feature>
<reference evidence="2 3" key="1">
    <citation type="submission" date="2023-03" db="EMBL/GenBank/DDBJ databases">
        <title>Bacillus Genome Sequencing.</title>
        <authorList>
            <person name="Dunlap C."/>
        </authorList>
    </citation>
    <scope>NUCLEOTIDE SEQUENCE [LARGE SCALE GENOMIC DNA]</scope>
    <source>
        <strain evidence="2 3">B-14544</strain>
    </source>
</reference>
<dbReference type="InterPro" id="IPR011528">
    <property type="entry name" value="NERD"/>
</dbReference>
<dbReference type="Proteomes" id="UP001330749">
    <property type="component" value="Unassembled WGS sequence"/>
</dbReference>
<dbReference type="RefSeq" id="WP_327968807.1">
    <property type="nucleotide sequence ID" value="NZ_JARMQG010000214.1"/>
</dbReference>
<proteinExistence type="predicted"/>
<organism evidence="2 3">
    <name type="scientific">Bacillus xiapuensis</name>
    <dbReference type="NCBI Taxonomy" id="2014075"/>
    <lineage>
        <taxon>Bacteria</taxon>
        <taxon>Bacillati</taxon>
        <taxon>Bacillota</taxon>
        <taxon>Bacilli</taxon>
        <taxon>Bacillales</taxon>
        <taxon>Bacillaceae</taxon>
        <taxon>Bacillus</taxon>
    </lineage>
</organism>
<sequence length="101" mass="11820">MLYKPRLLPIDLIKMQSLNAWMNLTPTERKYYLNREKGFEGGSKFDKLTVKIESNCLILKDLLFELNNTEFQIDSTLIFQNTISLFDVKNYEGVAGTYMIK</sequence>
<comment type="caution">
    <text evidence="2">The sequence shown here is derived from an EMBL/GenBank/DDBJ whole genome shotgun (WGS) entry which is preliminary data.</text>
</comment>
<evidence type="ECO:0000313" key="3">
    <source>
        <dbReference type="Proteomes" id="UP001330749"/>
    </source>
</evidence>
<dbReference type="Pfam" id="PF08378">
    <property type="entry name" value="NERD"/>
    <property type="match status" value="1"/>
</dbReference>